<organism evidence="2 3">
    <name type="scientific">Flaviflagellibacter deserti</name>
    <dbReference type="NCBI Taxonomy" id="2267266"/>
    <lineage>
        <taxon>Bacteria</taxon>
        <taxon>Pseudomonadati</taxon>
        <taxon>Pseudomonadota</taxon>
        <taxon>Alphaproteobacteria</taxon>
        <taxon>Hyphomicrobiales</taxon>
        <taxon>Flaviflagellibacter</taxon>
    </lineage>
</organism>
<evidence type="ECO:0000313" key="2">
    <source>
        <dbReference type="EMBL" id="MFC5069540.1"/>
    </source>
</evidence>
<comment type="caution">
    <text evidence="2">The sequence shown here is derived from an EMBL/GenBank/DDBJ whole genome shotgun (WGS) entry which is preliminary data.</text>
</comment>
<gene>
    <name evidence="2" type="ORF">ACFPFW_16095</name>
</gene>
<accession>A0ABV9Z3J0</accession>
<keyword evidence="1" id="KW-0472">Membrane</keyword>
<feature type="transmembrane region" description="Helical" evidence="1">
    <location>
        <begin position="24"/>
        <end position="51"/>
    </location>
</feature>
<keyword evidence="1" id="KW-1133">Transmembrane helix</keyword>
<name>A0ABV9Z3J0_9HYPH</name>
<keyword evidence="1" id="KW-0812">Transmembrane</keyword>
<reference evidence="3" key="1">
    <citation type="journal article" date="2019" name="Int. J. Syst. Evol. Microbiol.">
        <title>The Global Catalogue of Microorganisms (GCM) 10K type strain sequencing project: providing services to taxonomists for standard genome sequencing and annotation.</title>
        <authorList>
            <consortium name="The Broad Institute Genomics Platform"/>
            <consortium name="The Broad Institute Genome Sequencing Center for Infectious Disease"/>
            <person name="Wu L."/>
            <person name="Ma J."/>
        </authorList>
    </citation>
    <scope>NUCLEOTIDE SEQUENCE [LARGE SCALE GENOMIC DNA]</scope>
    <source>
        <strain evidence="3">CGMCC 1.16444</strain>
    </source>
</reference>
<proteinExistence type="predicted"/>
<evidence type="ECO:0000313" key="3">
    <source>
        <dbReference type="Proteomes" id="UP001595796"/>
    </source>
</evidence>
<dbReference type="RefSeq" id="WP_379771588.1">
    <property type="nucleotide sequence ID" value="NZ_JBHSJF010000008.1"/>
</dbReference>
<dbReference type="EMBL" id="JBHSJF010000008">
    <property type="protein sequence ID" value="MFC5069540.1"/>
    <property type="molecule type" value="Genomic_DNA"/>
</dbReference>
<keyword evidence="3" id="KW-1185">Reference proteome</keyword>
<sequence>MPILIIVLLAIAIAQIGFWDTLQAIFGAIGIIILFWVIVAALAASVGAYFYSRVRRRF</sequence>
<protein>
    <submittedName>
        <fullName evidence="2">Uncharacterized protein</fullName>
    </submittedName>
</protein>
<dbReference type="Proteomes" id="UP001595796">
    <property type="component" value="Unassembled WGS sequence"/>
</dbReference>
<evidence type="ECO:0000256" key="1">
    <source>
        <dbReference type="SAM" id="Phobius"/>
    </source>
</evidence>